<sequence>MSNTGMEHCCPSANLAVQLVKSCWERFRRMSAEKRKGNTAASRALCGCSQTTRTLHCSQTTRTLHCSQTTRTLHCSQTTRTLHCSQTTRTLHCSQTTRTLHCSQTRRTLHCSQTTCTLHCGQTTRTLHCGQTTRTLHCGQTTRTLHCGQTTRTLHCRLTRRFSVKTAYCTLCRCTHTLDRHLVIPAEKVCLEQSFTHRNGILRGCLLNTASSCVLNFFIYIVM</sequence>
<reference evidence="1" key="1">
    <citation type="journal article" date="2023" name="Science">
        <title>Genome structures resolve the early diversification of teleost fishes.</title>
        <authorList>
            <person name="Parey E."/>
            <person name="Louis A."/>
            <person name="Montfort J."/>
            <person name="Bouchez O."/>
            <person name="Roques C."/>
            <person name="Iampietro C."/>
            <person name="Lluch J."/>
            <person name="Castinel A."/>
            <person name="Donnadieu C."/>
            <person name="Desvignes T."/>
            <person name="Floi Bucao C."/>
            <person name="Jouanno E."/>
            <person name="Wen M."/>
            <person name="Mejri S."/>
            <person name="Dirks R."/>
            <person name="Jansen H."/>
            <person name="Henkel C."/>
            <person name="Chen W.J."/>
            <person name="Zahm M."/>
            <person name="Cabau C."/>
            <person name="Klopp C."/>
            <person name="Thompson A.W."/>
            <person name="Robinson-Rechavi M."/>
            <person name="Braasch I."/>
            <person name="Lecointre G."/>
            <person name="Bobe J."/>
            <person name="Postlethwait J.H."/>
            <person name="Berthelot C."/>
            <person name="Roest Crollius H."/>
            <person name="Guiguen Y."/>
        </authorList>
    </citation>
    <scope>NUCLEOTIDE SEQUENCE</scope>
    <source>
        <strain evidence="1">WJC10195</strain>
    </source>
</reference>
<dbReference type="Proteomes" id="UP001152622">
    <property type="component" value="Chromosome 18"/>
</dbReference>
<protein>
    <submittedName>
        <fullName evidence="1">Uncharacterized protein</fullName>
    </submittedName>
</protein>
<gene>
    <name evidence="1" type="ORF">SKAU_G00374950</name>
</gene>
<comment type="caution">
    <text evidence="1">The sequence shown here is derived from an EMBL/GenBank/DDBJ whole genome shotgun (WGS) entry which is preliminary data.</text>
</comment>
<name>A0A9Q1EGV9_SYNKA</name>
<evidence type="ECO:0000313" key="1">
    <source>
        <dbReference type="EMBL" id="KAJ8338529.1"/>
    </source>
</evidence>
<evidence type="ECO:0000313" key="2">
    <source>
        <dbReference type="Proteomes" id="UP001152622"/>
    </source>
</evidence>
<dbReference type="EMBL" id="JAINUF010000018">
    <property type="protein sequence ID" value="KAJ8338529.1"/>
    <property type="molecule type" value="Genomic_DNA"/>
</dbReference>
<dbReference type="AlphaFoldDB" id="A0A9Q1EGV9"/>
<keyword evidence="2" id="KW-1185">Reference proteome</keyword>
<feature type="non-terminal residue" evidence="1">
    <location>
        <position position="223"/>
    </location>
</feature>
<proteinExistence type="predicted"/>
<organism evidence="1 2">
    <name type="scientific">Synaphobranchus kaupii</name>
    <name type="common">Kaup's arrowtooth eel</name>
    <dbReference type="NCBI Taxonomy" id="118154"/>
    <lineage>
        <taxon>Eukaryota</taxon>
        <taxon>Metazoa</taxon>
        <taxon>Chordata</taxon>
        <taxon>Craniata</taxon>
        <taxon>Vertebrata</taxon>
        <taxon>Euteleostomi</taxon>
        <taxon>Actinopterygii</taxon>
        <taxon>Neopterygii</taxon>
        <taxon>Teleostei</taxon>
        <taxon>Anguilliformes</taxon>
        <taxon>Synaphobranchidae</taxon>
        <taxon>Synaphobranchus</taxon>
    </lineage>
</organism>
<accession>A0A9Q1EGV9</accession>